<proteinExistence type="inferred from homology"/>
<evidence type="ECO:0000256" key="4">
    <source>
        <dbReference type="ARBA" id="ARBA00012239"/>
    </source>
</evidence>
<dbReference type="AlphaFoldDB" id="A0A4U0NKU9"/>
<dbReference type="PROSITE" id="PS00595">
    <property type="entry name" value="AA_TRANSFER_CLASS_5"/>
    <property type="match status" value="1"/>
</dbReference>
<keyword evidence="6" id="KW-0479">Metal-binding</keyword>
<evidence type="ECO:0000313" key="13">
    <source>
        <dbReference type="EMBL" id="TJZ54927.1"/>
    </source>
</evidence>
<dbReference type="Pfam" id="PF00266">
    <property type="entry name" value="Aminotran_5"/>
    <property type="match status" value="1"/>
</dbReference>
<dbReference type="InterPro" id="IPR015424">
    <property type="entry name" value="PyrdxlP-dep_Trfase"/>
</dbReference>
<sequence>MIYLDNNATTYIADEVFEAILPYLKGEYGNASSIQHKKGRAASHAVEYARTVIADQLNAKPKEVLFTSGSTESINMVLKGVFEQYHLKGNHIITCETEHKAVLSICAYLEKKGATVTYLPVDKNGQIDLQLLRSNISKHTILVCLMAANNETGVIHPLEAIAEICQEKDTLFFCDATQYIGKEKLDLQRIPIDIMCFSGHKLHGPKGIGALFIRRKSKPIQIAPLVHGGNQENGLRGGTYNVSGIVGLAKALEIIDYSTPLNELRNYFEETLMAHIEECTIHAIQFPRIHNTSNVLFKYVKGSELMTKLPNVALSSGSACVSGNRDPSHVLKAMHRSDEDAYCSLRISFSRYNTKAEVDTVVQELTDAVTKIRDSSPIWQLYKSGNLG</sequence>
<dbReference type="PANTHER" id="PTHR11601">
    <property type="entry name" value="CYSTEINE DESULFURYLASE FAMILY MEMBER"/>
    <property type="match status" value="1"/>
</dbReference>
<comment type="function">
    <text evidence="2">Catalyzes the removal of elemental sulfur atoms from cysteine to produce alanine. Seems to participate in the biosynthesis of the nitrogenase metalloclusters by providing the inorganic sulfur required for the Fe-S core formation.</text>
</comment>
<dbReference type="Gene3D" id="1.10.260.50">
    <property type="match status" value="1"/>
</dbReference>
<evidence type="ECO:0000256" key="8">
    <source>
        <dbReference type="ARBA" id="ARBA00023004"/>
    </source>
</evidence>
<dbReference type="GO" id="GO:0046872">
    <property type="term" value="F:metal ion binding"/>
    <property type="evidence" value="ECO:0007669"/>
    <property type="project" value="UniProtKB-KW"/>
</dbReference>
<evidence type="ECO:0000256" key="11">
    <source>
        <dbReference type="RuleBase" id="RU004504"/>
    </source>
</evidence>
<dbReference type="GO" id="GO:0051536">
    <property type="term" value="F:iron-sulfur cluster binding"/>
    <property type="evidence" value="ECO:0007669"/>
    <property type="project" value="UniProtKB-KW"/>
</dbReference>
<dbReference type="Gene3D" id="3.90.1150.10">
    <property type="entry name" value="Aspartate Aminotransferase, domain 1"/>
    <property type="match status" value="1"/>
</dbReference>
<dbReference type="EMBL" id="SUME01000006">
    <property type="protein sequence ID" value="TJZ54927.1"/>
    <property type="molecule type" value="Genomic_DNA"/>
</dbReference>
<comment type="catalytic activity">
    <reaction evidence="10">
        <text>(sulfur carrier)-H + L-cysteine = (sulfur carrier)-SH + L-alanine</text>
        <dbReference type="Rhea" id="RHEA:43892"/>
        <dbReference type="Rhea" id="RHEA-COMP:14737"/>
        <dbReference type="Rhea" id="RHEA-COMP:14739"/>
        <dbReference type="ChEBI" id="CHEBI:29917"/>
        <dbReference type="ChEBI" id="CHEBI:35235"/>
        <dbReference type="ChEBI" id="CHEBI:57972"/>
        <dbReference type="ChEBI" id="CHEBI:64428"/>
        <dbReference type="EC" id="2.8.1.7"/>
    </reaction>
</comment>
<dbReference type="InterPro" id="IPR015422">
    <property type="entry name" value="PyrdxlP-dep_Trfase_small"/>
</dbReference>
<evidence type="ECO:0000256" key="9">
    <source>
        <dbReference type="ARBA" id="ARBA00023014"/>
    </source>
</evidence>
<evidence type="ECO:0000256" key="1">
    <source>
        <dbReference type="ARBA" id="ARBA00001933"/>
    </source>
</evidence>
<reference evidence="13 14" key="1">
    <citation type="submission" date="2019-04" db="EMBL/GenBank/DDBJ databases">
        <title>Sphingobacterium olei sp. nov., isolated from oil-contaminated soil.</title>
        <authorList>
            <person name="Liu B."/>
        </authorList>
    </citation>
    <scope>NUCLEOTIDE SEQUENCE [LARGE SCALE GENOMIC DNA]</scope>
    <source>
        <strain evidence="13 14">HAL-9</strain>
    </source>
</reference>
<dbReference type="InterPro" id="IPR000192">
    <property type="entry name" value="Aminotrans_V_dom"/>
</dbReference>
<dbReference type="OrthoDB" id="9804366at2"/>
<dbReference type="SUPFAM" id="SSF53383">
    <property type="entry name" value="PLP-dependent transferases"/>
    <property type="match status" value="1"/>
</dbReference>
<keyword evidence="7" id="KW-0663">Pyridoxal phosphate</keyword>
<dbReference type="Proteomes" id="UP000306808">
    <property type="component" value="Unassembled WGS sequence"/>
</dbReference>
<keyword evidence="5" id="KW-0808">Transferase</keyword>
<protein>
    <recommendedName>
        <fullName evidence="4">cysteine desulfurase</fullName>
        <ecNumber evidence="4">2.8.1.7</ecNumber>
    </recommendedName>
</protein>
<comment type="similarity">
    <text evidence="3">Belongs to the class-V pyridoxal-phosphate-dependent aminotransferase family. NifS/IscS subfamily.</text>
</comment>
<dbReference type="RefSeq" id="WP_136902286.1">
    <property type="nucleotide sequence ID" value="NZ_SUME01000006.1"/>
</dbReference>
<dbReference type="InterPro" id="IPR015421">
    <property type="entry name" value="PyrdxlP-dep_Trfase_major"/>
</dbReference>
<comment type="cofactor">
    <cofactor evidence="1 11">
        <name>pyridoxal 5'-phosphate</name>
        <dbReference type="ChEBI" id="CHEBI:597326"/>
    </cofactor>
</comment>
<evidence type="ECO:0000256" key="10">
    <source>
        <dbReference type="ARBA" id="ARBA00050776"/>
    </source>
</evidence>
<dbReference type="PIRSF" id="PIRSF005572">
    <property type="entry name" value="NifS"/>
    <property type="match status" value="1"/>
</dbReference>
<organism evidence="13 14">
    <name type="scientific">Sphingobacterium olei</name>
    <dbReference type="NCBI Taxonomy" id="2571155"/>
    <lineage>
        <taxon>Bacteria</taxon>
        <taxon>Pseudomonadati</taxon>
        <taxon>Bacteroidota</taxon>
        <taxon>Sphingobacteriia</taxon>
        <taxon>Sphingobacteriales</taxon>
        <taxon>Sphingobacteriaceae</taxon>
        <taxon>Sphingobacterium</taxon>
    </lineage>
</organism>
<accession>A0A4U0NKU9</accession>
<keyword evidence="8" id="KW-0408">Iron</keyword>
<dbReference type="PANTHER" id="PTHR11601:SF34">
    <property type="entry name" value="CYSTEINE DESULFURASE"/>
    <property type="match status" value="1"/>
</dbReference>
<keyword evidence="9" id="KW-0411">Iron-sulfur</keyword>
<dbReference type="InterPro" id="IPR020578">
    <property type="entry name" value="Aminotrans_V_PyrdxlP_BS"/>
</dbReference>
<comment type="caution">
    <text evidence="13">The sequence shown here is derived from an EMBL/GenBank/DDBJ whole genome shotgun (WGS) entry which is preliminary data.</text>
</comment>
<evidence type="ECO:0000259" key="12">
    <source>
        <dbReference type="Pfam" id="PF00266"/>
    </source>
</evidence>
<feature type="domain" description="Aminotransferase class V" evidence="12">
    <location>
        <begin position="2"/>
        <end position="360"/>
    </location>
</feature>
<gene>
    <name evidence="13" type="ORF">FAZ15_15810</name>
</gene>
<name>A0A4U0NKU9_9SPHI</name>
<dbReference type="InterPro" id="IPR016454">
    <property type="entry name" value="Cysteine_dSase"/>
</dbReference>
<evidence type="ECO:0000256" key="7">
    <source>
        <dbReference type="ARBA" id="ARBA00022898"/>
    </source>
</evidence>
<dbReference type="GO" id="GO:0031071">
    <property type="term" value="F:cysteine desulfurase activity"/>
    <property type="evidence" value="ECO:0007669"/>
    <property type="project" value="UniProtKB-EC"/>
</dbReference>
<dbReference type="Gene3D" id="3.40.640.10">
    <property type="entry name" value="Type I PLP-dependent aspartate aminotransferase-like (Major domain)"/>
    <property type="match status" value="1"/>
</dbReference>
<dbReference type="FunFam" id="3.40.640.10:FF:000084">
    <property type="entry name" value="IscS-like cysteine desulfurase"/>
    <property type="match status" value="1"/>
</dbReference>
<evidence type="ECO:0000256" key="6">
    <source>
        <dbReference type="ARBA" id="ARBA00022723"/>
    </source>
</evidence>
<keyword evidence="14" id="KW-1185">Reference proteome</keyword>
<evidence type="ECO:0000256" key="2">
    <source>
        <dbReference type="ARBA" id="ARBA00003120"/>
    </source>
</evidence>
<dbReference type="EC" id="2.8.1.7" evidence="4"/>
<evidence type="ECO:0000256" key="5">
    <source>
        <dbReference type="ARBA" id="ARBA00022679"/>
    </source>
</evidence>
<evidence type="ECO:0000313" key="14">
    <source>
        <dbReference type="Proteomes" id="UP000306808"/>
    </source>
</evidence>
<evidence type="ECO:0000256" key="3">
    <source>
        <dbReference type="ARBA" id="ARBA00006490"/>
    </source>
</evidence>